<dbReference type="RefSeq" id="WP_343131107.1">
    <property type="nucleotide sequence ID" value="NZ_JBCITK010000001.1"/>
</dbReference>
<evidence type="ECO:0000313" key="6">
    <source>
        <dbReference type="EMBL" id="MEN0644408.1"/>
    </source>
</evidence>
<dbReference type="InterPro" id="IPR047272">
    <property type="entry name" value="S49_SppA_C"/>
</dbReference>
<dbReference type="SUPFAM" id="SSF52096">
    <property type="entry name" value="ClpP/crotonase"/>
    <property type="match status" value="1"/>
</dbReference>
<dbReference type="Pfam" id="PF01343">
    <property type="entry name" value="Peptidase_S49"/>
    <property type="match status" value="1"/>
</dbReference>
<keyword evidence="2" id="KW-0645">Protease</keyword>
<dbReference type="Proteomes" id="UP001418796">
    <property type="component" value="Unassembled WGS sequence"/>
</dbReference>
<organism evidence="6 7">
    <name type="scientific">Alkalicoccobacillus gibsonii</name>
    <dbReference type="NCBI Taxonomy" id="79881"/>
    <lineage>
        <taxon>Bacteria</taxon>
        <taxon>Bacillati</taxon>
        <taxon>Bacillota</taxon>
        <taxon>Bacilli</taxon>
        <taxon>Bacillales</taxon>
        <taxon>Bacillaceae</taxon>
        <taxon>Alkalicoccobacillus</taxon>
    </lineage>
</organism>
<dbReference type="PANTHER" id="PTHR42987">
    <property type="entry name" value="PEPTIDASE S49"/>
    <property type="match status" value="1"/>
</dbReference>
<dbReference type="InterPro" id="IPR002142">
    <property type="entry name" value="Peptidase_S49"/>
</dbReference>
<feature type="domain" description="Peptidase S49" evidence="5">
    <location>
        <begin position="124"/>
        <end position="270"/>
    </location>
</feature>
<evidence type="ECO:0000313" key="7">
    <source>
        <dbReference type="Proteomes" id="UP001418796"/>
    </source>
</evidence>
<evidence type="ECO:0000256" key="4">
    <source>
        <dbReference type="ARBA" id="ARBA00022825"/>
    </source>
</evidence>
<reference evidence="6 7" key="1">
    <citation type="submission" date="2024-03" db="EMBL/GenBank/DDBJ databases">
        <title>Bacilli Hybrid Assemblies.</title>
        <authorList>
            <person name="Kovac J."/>
        </authorList>
    </citation>
    <scope>NUCLEOTIDE SEQUENCE [LARGE SCALE GENOMIC DNA]</scope>
    <source>
        <strain evidence="6 7">FSL R7-0666</strain>
    </source>
</reference>
<dbReference type="EMBL" id="JBCITK010000001">
    <property type="protein sequence ID" value="MEN0644408.1"/>
    <property type="molecule type" value="Genomic_DNA"/>
</dbReference>
<dbReference type="InterPro" id="IPR004635">
    <property type="entry name" value="Pept_S49_SppA"/>
</dbReference>
<sequence length="327" mass="35885">MNWKRWTALAVVVGLLIISTITNLAVGFANLDLEEYTGSEFGEEVIQPGTSGKIVVLNLDGVIQDLGAQSIFDTGMYDHQAFLTQIDNASNDDEVDGIIIRVNTPGGGVLESAEIYEKIVEAKEEHDKTVYISMGGMAASGGYYIAAPADKIVANPNTITGSIGVIMESINFAELAENYGVKFNTIKSGPYKDIMSPYKEMTDEEREILQSFVDESYDEFVRIISEGRGMDEETVRSVGDGRIYSGKQALENGLVDELGSLDDTIELLSEDLGGGTYQVVSYNYSMGLYNFLGLTAHKMFGQDPEITMLQKLIFENRAPSLKYLYAE</sequence>
<dbReference type="InterPro" id="IPR029045">
    <property type="entry name" value="ClpP/crotonase-like_dom_sf"/>
</dbReference>
<keyword evidence="7" id="KW-1185">Reference proteome</keyword>
<proteinExistence type="inferred from homology"/>
<evidence type="ECO:0000256" key="1">
    <source>
        <dbReference type="ARBA" id="ARBA00008683"/>
    </source>
</evidence>
<evidence type="ECO:0000259" key="5">
    <source>
        <dbReference type="Pfam" id="PF01343"/>
    </source>
</evidence>
<dbReference type="NCBIfam" id="TIGR00706">
    <property type="entry name" value="SppA_dom"/>
    <property type="match status" value="1"/>
</dbReference>
<dbReference type="PANTHER" id="PTHR42987:SF7">
    <property type="entry name" value="SIGNAL PEPTIDE PEPTIDASE SPPA-RELATED"/>
    <property type="match status" value="1"/>
</dbReference>
<keyword evidence="3" id="KW-0378">Hydrolase</keyword>
<keyword evidence="4" id="KW-0720">Serine protease</keyword>
<name>A0ABU9VKH6_9BACI</name>
<dbReference type="CDD" id="cd07023">
    <property type="entry name" value="S49_Sppa_N_C"/>
    <property type="match status" value="1"/>
</dbReference>
<comment type="caution">
    <text evidence="6">The sequence shown here is derived from an EMBL/GenBank/DDBJ whole genome shotgun (WGS) entry which is preliminary data.</text>
</comment>
<evidence type="ECO:0000256" key="3">
    <source>
        <dbReference type="ARBA" id="ARBA00022801"/>
    </source>
</evidence>
<evidence type="ECO:0000256" key="2">
    <source>
        <dbReference type="ARBA" id="ARBA00022670"/>
    </source>
</evidence>
<protein>
    <submittedName>
        <fullName evidence="6">Signal peptide peptidase SppA</fullName>
    </submittedName>
</protein>
<dbReference type="Gene3D" id="3.90.226.10">
    <property type="entry name" value="2-enoyl-CoA Hydratase, Chain A, domain 1"/>
    <property type="match status" value="1"/>
</dbReference>
<comment type="similarity">
    <text evidence="1">Belongs to the peptidase S49 family.</text>
</comment>
<gene>
    <name evidence="6" type="primary">sppA</name>
    <name evidence="6" type="ORF">MKY91_14750</name>
</gene>
<accession>A0ABU9VKH6</accession>